<dbReference type="Proteomes" id="UP001500002">
    <property type="component" value="Unassembled WGS sequence"/>
</dbReference>
<keyword evidence="1" id="KW-0472">Membrane</keyword>
<feature type="transmembrane region" description="Helical" evidence="1">
    <location>
        <begin position="108"/>
        <end position="126"/>
    </location>
</feature>
<keyword evidence="1" id="KW-0812">Transmembrane</keyword>
<sequence>MNDMQEPVIDIAAVLVPMLTVWAVLAVYAIAAYVLSAVFLSKIFAKTGAAAWPAWVPVYNSWRMLELGGQPGWLALLVLVPVGNIVAAVFLVIAAYRIGLGFGKSGAWAVLYFFVPLVWGALVAYGNTAPWRPTSATASGV</sequence>
<feature type="transmembrane region" description="Helical" evidence="1">
    <location>
        <begin position="73"/>
        <end position="96"/>
    </location>
</feature>
<accession>A0ABN2M8N0</accession>
<comment type="caution">
    <text evidence="2">The sequence shown here is derived from an EMBL/GenBank/DDBJ whole genome shotgun (WGS) entry which is preliminary data.</text>
</comment>
<dbReference type="EMBL" id="BAAANJ010000009">
    <property type="protein sequence ID" value="GAA1814717.1"/>
    <property type="molecule type" value="Genomic_DNA"/>
</dbReference>
<feature type="transmembrane region" description="Helical" evidence="1">
    <location>
        <begin position="12"/>
        <end position="35"/>
    </location>
</feature>
<keyword evidence="1" id="KW-1133">Transmembrane helix</keyword>
<dbReference type="Pfam" id="PF18936">
    <property type="entry name" value="DUF5684"/>
    <property type="match status" value="1"/>
</dbReference>
<proteinExistence type="predicted"/>
<protein>
    <recommendedName>
        <fullName evidence="4">Signal peptidase I</fullName>
    </recommendedName>
</protein>
<name>A0ABN2M8N0_9MICO</name>
<gene>
    <name evidence="2" type="ORF">GCM10009749_25340</name>
</gene>
<evidence type="ECO:0000313" key="2">
    <source>
        <dbReference type="EMBL" id="GAA1814717.1"/>
    </source>
</evidence>
<evidence type="ECO:0008006" key="4">
    <source>
        <dbReference type="Google" id="ProtNLM"/>
    </source>
</evidence>
<dbReference type="InterPro" id="IPR043739">
    <property type="entry name" value="DUF5684"/>
</dbReference>
<keyword evidence="3" id="KW-1185">Reference proteome</keyword>
<evidence type="ECO:0000313" key="3">
    <source>
        <dbReference type="Proteomes" id="UP001500002"/>
    </source>
</evidence>
<reference evidence="2 3" key="1">
    <citation type="journal article" date="2019" name="Int. J. Syst. Evol. Microbiol.">
        <title>The Global Catalogue of Microorganisms (GCM) 10K type strain sequencing project: providing services to taxonomists for standard genome sequencing and annotation.</title>
        <authorList>
            <consortium name="The Broad Institute Genomics Platform"/>
            <consortium name="The Broad Institute Genome Sequencing Center for Infectious Disease"/>
            <person name="Wu L."/>
            <person name="Ma J."/>
        </authorList>
    </citation>
    <scope>NUCLEOTIDE SEQUENCE [LARGE SCALE GENOMIC DNA]</scope>
    <source>
        <strain evidence="2 3">JCM 14322</strain>
    </source>
</reference>
<organism evidence="2 3">
    <name type="scientific">Agromyces neolithicus</name>
    <dbReference type="NCBI Taxonomy" id="269420"/>
    <lineage>
        <taxon>Bacteria</taxon>
        <taxon>Bacillati</taxon>
        <taxon>Actinomycetota</taxon>
        <taxon>Actinomycetes</taxon>
        <taxon>Micrococcales</taxon>
        <taxon>Microbacteriaceae</taxon>
        <taxon>Agromyces</taxon>
    </lineage>
</organism>
<evidence type="ECO:0000256" key="1">
    <source>
        <dbReference type="SAM" id="Phobius"/>
    </source>
</evidence>